<keyword evidence="2" id="KW-1185">Reference proteome</keyword>
<sequence>MTYGNSGGSEYGTISNGSNSPFSILQSSYKINNLQIGSRDNGIKTRVYIKFKNLIRFKSNRFEKFNCFKNSYHNNLIKYMLEIHIIETENISIVNYIDSQLSTKSDFESTRSINNDSHSLSCYQLILFSTYQFVYDFILQFNVIKYEHRINENIIYLKYMSIDGRRCCSHHGSRFKINLNYINY</sequence>
<dbReference type="Proteomes" id="UP000475862">
    <property type="component" value="Unassembled WGS sequence"/>
</dbReference>
<evidence type="ECO:0000313" key="1">
    <source>
        <dbReference type="EMBL" id="KAE9524586.1"/>
    </source>
</evidence>
<proteinExistence type="predicted"/>
<accession>A0A6G0T1S0</accession>
<dbReference type="EMBL" id="VYZN01000065">
    <property type="protein sequence ID" value="KAE9524586.1"/>
    <property type="molecule type" value="Genomic_DNA"/>
</dbReference>
<name>A0A6G0T1S0_APHGL</name>
<protein>
    <submittedName>
        <fullName evidence="1">Uncharacterized protein</fullName>
    </submittedName>
</protein>
<gene>
    <name evidence="1" type="ORF">AGLY_014636</name>
</gene>
<dbReference type="AlphaFoldDB" id="A0A6G0T1S0"/>
<feature type="non-terminal residue" evidence="1">
    <location>
        <position position="184"/>
    </location>
</feature>
<comment type="caution">
    <text evidence="1">The sequence shown here is derived from an EMBL/GenBank/DDBJ whole genome shotgun (WGS) entry which is preliminary data.</text>
</comment>
<reference evidence="1 2" key="1">
    <citation type="submission" date="2019-08" db="EMBL/GenBank/DDBJ databases">
        <title>The genome of the soybean aphid Biotype 1, its phylome, world population structure and adaptation to the North American continent.</title>
        <authorList>
            <person name="Giordano R."/>
            <person name="Donthu R.K."/>
            <person name="Hernandez A.G."/>
            <person name="Wright C.L."/>
            <person name="Zimin A.V."/>
        </authorList>
    </citation>
    <scope>NUCLEOTIDE SEQUENCE [LARGE SCALE GENOMIC DNA]</scope>
    <source>
        <tissue evidence="1">Whole aphids</tissue>
    </source>
</reference>
<organism evidence="1 2">
    <name type="scientific">Aphis glycines</name>
    <name type="common">Soybean aphid</name>
    <dbReference type="NCBI Taxonomy" id="307491"/>
    <lineage>
        <taxon>Eukaryota</taxon>
        <taxon>Metazoa</taxon>
        <taxon>Ecdysozoa</taxon>
        <taxon>Arthropoda</taxon>
        <taxon>Hexapoda</taxon>
        <taxon>Insecta</taxon>
        <taxon>Pterygota</taxon>
        <taxon>Neoptera</taxon>
        <taxon>Paraneoptera</taxon>
        <taxon>Hemiptera</taxon>
        <taxon>Sternorrhyncha</taxon>
        <taxon>Aphidomorpha</taxon>
        <taxon>Aphidoidea</taxon>
        <taxon>Aphididae</taxon>
        <taxon>Aphidini</taxon>
        <taxon>Aphis</taxon>
        <taxon>Aphis</taxon>
    </lineage>
</organism>
<evidence type="ECO:0000313" key="2">
    <source>
        <dbReference type="Proteomes" id="UP000475862"/>
    </source>
</evidence>
<dbReference type="OrthoDB" id="10612901at2759"/>